<sequence>MLRRPNLVAARLTSPARRPRETATGLSRYVSVTPASRNADLGRQSFARMLQFASAAKTYGGVNALPLCPRASGCGWVALGLRFRGSMRCARQHCRPGRRRTSPSHPSQNPVPRTRTNPSEGIYLAGRPRDAIRRRSRGASGRSQPPSRNCGPSADRSTTPWARATVFSELPPVRALVADPFFASGRMFPGAGMSRRRCIHRGGSSAFAWTLHVCKCPDVLNMILRGPDLTVYSVFLLSSTYIHTDFALSFFHSVLRHRGVIPSDLEYTSRI</sequence>
<name>A0ABQ0LCV4_MYCCL</name>
<evidence type="ECO:0000256" key="1">
    <source>
        <dbReference type="SAM" id="MobiDB-lite"/>
    </source>
</evidence>
<reference evidence="2" key="1">
    <citation type="submission" date="2014-09" db="EMBL/GenBank/DDBJ databases">
        <title>Genome sequence of the luminous mushroom Mycena chlorophos for searching fungal bioluminescence genes.</title>
        <authorList>
            <person name="Tanaka Y."/>
            <person name="Kasuga D."/>
            <person name="Oba Y."/>
            <person name="Hase S."/>
            <person name="Sato K."/>
            <person name="Oba Y."/>
            <person name="Sakakibara Y."/>
        </authorList>
    </citation>
    <scope>NUCLEOTIDE SEQUENCE</scope>
</reference>
<organism evidence="2 3">
    <name type="scientific">Mycena chlorophos</name>
    <name type="common">Agaric fungus</name>
    <name type="synonym">Agaricus chlorophos</name>
    <dbReference type="NCBI Taxonomy" id="658473"/>
    <lineage>
        <taxon>Eukaryota</taxon>
        <taxon>Fungi</taxon>
        <taxon>Dikarya</taxon>
        <taxon>Basidiomycota</taxon>
        <taxon>Agaricomycotina</taxon>
        <taxon>Agaricomycetes</taxon>
        <taxon>Agaricomycetidae</taxon>
        <taxon>Agaricales</taxon>
        <taxon>Marasmiineae</taxon>
        <taxon>Mycenaceae</taxon>
        <taxon>Mycena</taxon>
    </lineage>
</organism>
<accession>A0ABQ0LCV4</accession>
<evidence type="ECO:0000313" key="3">
    <source>
        <dbReference type="Proteomes" id="UP000815677"/>
    </source>
</evidence>
<keyword evidence="3" id="KW-1185">Reference proteome</keyword>
<evidence type="ECO:0000313" key="2">
    <source>
        <dbReference type="EMBL" id="GAT48970.1"/>
    </source>
</evidence>
<dbReference type="Proteomes" id="UP000815677">
    <property type="component" value="Unassembled WGS sequence"/>
</dbReference>
<feature type="compositionally biased region" description="Basic residues" evidence="1">
    <location>
        <begin position="93"/>
        <end position="102"/>
    </location>
</feature>
<dbReference type="EMBL" id="DF845146">
    <property type="protein sequence ID" value="GAT48970.1"/>
    <property type="molecule type" value="Genomic_DNA"/>
</dbReference>
<feature type="region of interest" description="Disordered" evidence="1">
    <location>
        <begin position="93"/>
        <end position="158"/>
    </location>
</feature>
<feature type="compositionally biased region" description="Polar residues" evidence="1">
    <location>
        <begin position="103"/>
        <end position="119"/>
    </location>
</feature>
<feature type="compositionally biased region" description="Low complexity" evidence="1">
    <location>
        <begin position="138"/>
        <end position="148"/>
    </location>
</feature>
<proteinExistence type="predicted"/>
<gene>
    <name evidence="2" type="ORF">MCHLO_06333</name>
</gene>
<protein>
    <submittedName>
        <fullName evidence="2">Uncharacterized protein</fullName>
    </submittedName>
</protein>